<keyword evidence="1" id="KW-0811">Translocation</keyword>
<protein>
    <recommendedName>
        <fullName evidence="1">Transcription and mRNA export factor SUS1</fullName>
    </recommendedName>
</protein>
<dbReference type="EMBL" id="OZ037945">
    <property type="protein sequence ID" value="CAL1702443.1"/>
    <property type="molecule type" value="Genomic_DNA"/>
</dbReference>
<keyword evidence="1" id="KW-0539">Nucleus</keyword>
<dbReference type="InterPro" id="IPR018783">
    <property type="entry name" value="TF_ENY2"/>
</dbReference>
<keyword evidence="1" id="KW-0813">Transport</keyword>
<comment type="similarity">
    <text evidence="1">Belongs to the ENY2 family.</text>
</comment>
<dbReference type="Proteomes" id="UP001497453">
    <property type="component" value="Chromosome 2"/>
</dbReference>
<evidence type="ECO:0000313" key="2">
    <source>
        <dbReference type="EMBL" id="CAL1702443.1"/>
    </source>
</evidence>
<keyword evidence="1" id="KW-0805">Transcription regulation</keyword>
<comment type="function">
    <text evidence="1">Involved in mRNA export coupled transcription activation by association with both the TREX-2 and the SAGA complexes. At the promoters, SAGA is required for recruitment of the basal transcription machinery. It influences RNA polymerase II transcriptional activity through different activities such as TBP interaction and promoter selectivity, interaction with transcription activators, and chromatin modification through histone acetylation and deubiquitination. Within the SAGA complex, participates to a subcomplex required for deubiquitination of H2B and for the maintenance of steady-state H3 methylation levels. The TREX-2 complex functions in docking export-competent ribonucleoprotein particles (mRNPs) to the nuclear entrance of the nuclear pore complex (nuclear basket). TREX-2 participates in mRNA export and accurate chromatin positioning in the nucleus by tethering genes to the nuclear periphery. May also be involved in cytoplasmic mRNA decay by interaction with components of P-bodies.</text>
</comment>
<comment type="subunit">
    <text evidence="1">Component of the nuclear pore complex (NPC)-associated TREX-2 complex (transcription and export complex 2), composed of at least SUS1, SAC3, THP1, SEM1, and CDC31. TREX-2 contains 2 SUS1 chains. The TREX-2 complex interacts with the nucleoporin NUP1. Component of the 1.8 MDa SAGA transcription coactivator-HAT complex. SAGA is built of 5 distinct domains with specialized functions. Within the SAGA complex, SUS1, SGF11, SGF73 and UBP8 form an additional subcomplex of SAGA called the DUB module (deubiquitination module). Interacts directly with THP1, SAC3, SGF11, and with the RNA polymerase II.</text>
</comment>
<keyword evidence="1" id="KW-0010">Activator</keyword>
<keyword evidence="1" id="KW-0804">Transcription</keyword>
<reference evidence="3" key="1">
    <citation type="submission" date="2024-04" db="EMBL/GenBank/DDBJ databases">
        <authorList>
            <person name="Shaw F."/>
            <person name="Minotto A."/>
        </authorList>
    </citation>
    <scope>NUCLEOTIDE SEQUENCE [LARGE SCALE GENOMIC DNA]</scope>
</reference>
<dbReference type="Gene3D" id="1.10.246.140">
    <property type="match status" value="1"/>
</dbReference>
<keyword evidence="1" id="KW-0963">Cytoplasm</keyword>
<evidence type="ECO:0000256" key="1">
    <source>
        <dbReference type="HAMAP-Rule" id="MF_03046"/>
    </source>
</evidence>
<name>A0ABP1D626_9APHY</name>
<accession>A0ABP1D626</accession>
<gene>
    <name evidence="1" type="primary">SUS1</name>
    <name evidence="2" type="ORF">GFSPODELE1_LOCUS4047</name>
</gene>
<organism evidence="2 3">
    <name type="scientific">Somion occarium</name>
    <dbReference type="NCBI Taxonomy" id="3059160"/>
    <lineage>
        <taxon>Eukaryota</taxon>
        <taxon>Fungi</taxon>
        <taxon>Dikarya</taxon>
        <taxon>Basidiomycota</taxon>
        <taxon>Agaricomycotina</taxon>
        <taxon>Agaricomycetes</taxon>
        <taxon>Polyporales</taxon>
        <taxon>Cerrenaceae</taxon>
        <taxon>Somion</taxon>
    </lineage>
</organism>
<keyword evidence="1" id="KW-0509">mRNA transport</keyword>
<proteinExistence type="inferred from homology"/>
<keyword evidence="1" id="KW-0653">Protein transport</keyword>
<dbReference type="Pfam" id="PF10163">
    <property type="entry name" value="EnY2"/>
    <property type="match status" value="1"/>
</dbReference>
<keyword evidence="3" id="KW-1185">Reference proteome</keyword>
<keyword evidence="1" id="KW-0156">Chromatin regulator</keyword>
<dbReference type="HAMAP" id="MF_03046">
    <property type="entry name" value="ENY2_Sus1"/>
    <property type="match status" value="1"/>
</dbReference>
<comment type="subcellular location">
    <subcellularLocation>
        <location evidence="1">Nucleus</location>
        <location evidence="1">Nucleoplasm</location>
    </subcellularLocation>
    <subcellularLocation>
        <location evidence="1">Cytoplasm</location>
        <location evidence="1">P-body</location>
    </subcellularLocation>
</comment>
<dbReference type="PANTHER" id="PTHR12514">
    <property type="entry name" value="ENHANCER OF YELLOW 2 TRANSCRIPTION FACTOR"/>
    <property type="match status" value="1"/>
</dbReference>
<evidence type="ECO:0000313" key="3">
    <source>
        <dbReference type="Proteomes" id="UP001497453"/>
    </source>
</evidence>
<dbReference type="InterPro" id="IPR038212">
    <property type="entry name" value="TF_EnY2_sf"/>
</dbReference>
<sequence>MPSRDTNGSVVSDEMYAQIQRRLLESGEWDRIYRMLELKLNESGWMDELHDHAKELARQMYPISVRKMTDSVSSKASSEVPENVKAEVTAKIRQYLDSQLEK</sequence>